<dbReference type="EMBL" id="BAAADD010000002">
    <property type="protein sequence ID" value="GAA0562155.1"/>
    <property type="molecule type" value="Genomic_DNA"/>
</dbReference>
<dbReference type="Gene3D" id="3.20.20.80">
    <property type="entry name" value="Glycosidases"/>
    <property type="match status" value="1"/>
</dbReference>
<dbReference type="SUPFAM" id="SSF51445">
    <property type="entry name" value="(Trans)glycosidases"/>
    <property type="match status" value="1"/>
</dbReference>
<sequence>MTARFVLAAALVSFGLTLSAPAADFVYGADLSFANEMDDCGAVYKDGGKAGDVYAIMKAHGTNVVRLRLWNDPTWTKYGNLADVKKSIARAKANGMKVLLDFHYSDDWADGDKQIVPAAWAKLDDNALAKAVYGFTHDTLAALQAAGLSPEYVQVGNETNGEVMMPAATKAPINWVRNAKLLNAGIKAARDADPKIKVMLHIAQPENVEPWFEAATQAGVIDFDLIGISYYSKWSKLNLTGLGAVINRLRYRYSTAGIWVVETAYAWTTAWNDNSGNLLGEDSALKGYRVSKDGQKQFLVDLTQTVLSNGGSGVVYWAPDWVSTKCRTRWGQGSNWENATLFDFDGNALPALDYTREAYKQPVNVTFKFRGVTPPAGQAFYLWGDFLGAKTFAVRLPADGTFATTMMPGTRIRFQVFDSLSLHTKLLTGDKLVDGFAAETIPANGATLEYELAKPQ</sequence>
<evidence type="ECO:0000256" key="4">
    <source>
        <dbReference type="RuleBase" id="RU361192"/>
    </source>
</evidence>
<dbReference type="Proteomes" id="UP001499951">
    <property type="component" value="Unassembled WGS sequence"/>
</dbReference>
<feature type="chain" id="PRO_5044953617" description="Arabinogalactan endo-beta-1,4-galactanase" evidence="4">
    <location>
        <begin position="23"/>
        <end position="456"/>
    </location>
</feature>
<evidence type="ECO:0000256" key="1">
    <source>
        <dbReference type="ARBA" id="ARBA00010687"/>
    </source>
</evidence>
<dbReference type="PANTHER" id="PTHR34983">
    <property type="entry name" value="ARABINOGALACTAN ENDO-BETA-1,4-GALACTANASE A"/>
    <property type="match status" value="1"/>
</dbReference>
<comment type="caution">
    <text evidence="5">The sequence shown here is derived from an EMBL/GenBank/DDBJ whole genome shotgun (WGS) entry which is preliminary data.</text>
</comment>
<evidence type="ECO:0000313" key="6">
    <source>
        <dbReference type="Proteomes" id="UP001499951"/>
    </source>
</evidence>
<keyword evidence="2 4" id="KW-0378">Hydrolase</keyword>
<name>A0ABN1E9W3_9PROT</name>
<feature type="signal peptide" evidence="4">
    <location>
        <begin position="1"/>
        <end position="22"/>
    </location>
</feature>
<dbReference type="RefSeq" id="WP_208393744.1">
    <property type="nucleotide sequence ID" value="NZ_BAAADD010000002.1"/>
</dbReference>
<keyword evidence="6" id="KW-1185">Reference proteome</keyword>
<evidence type="ECO:0000256" key="3">
    <source>
        <dbReference type="ARBA" id="ARBA00023295"/>
    </source>
</evidence>
<comment type="similarity">
    <text evidence="1 4">Belongs to the glycosyl hydrolase 53 family.</text>
</comment>
<proteinExistence type="inferred from homology"/>
<accession>A0ABN1E9W3</accession>
<evidence type="ECO:0000256" key="2">
    <source>
        <dbReference type="ARBA" id="ARBA00022801"/>
    </source>
</evidence>
<evidence type="ECO:0000313" key="5">
    <source>
        <dbReference type="EMBL" id="GAA0562155.1"/>
    </source>
</evidence>
<keyword evidence="4" id="KW-0732">Signal</keyword>
<dbReference type="InterPro" id="IPR011683">
    <property type="entry name" value="Glyco_hydro_53"/>
</dbReference>
<dbReference type="InterPro" id="IPR017853">
    <property type="entry name" value="GH"/>
</dbReference>
<organism evidence="5 6">
    <name type="scientific">Rhizomicrobium electricum</name>
    <dbReference type="NCBI Taxonomy" id="480070"/>
    <lineage>
        <taxon>Bacteria</taxon>
        <taxon>Pseudomonadati</taxon>
        <taxon>Pseudomonadota</taxon>
        <taxon>Alphaproteobacteria</taxon>
        <taxon>Micropepsales</taxon>
        <taxon>Micropepsaceae</taxon>
        <taxon>Rhizomicrobium</taxon>
    </lineage>
</organism>
<dbReference type="PANTHER" id="PTHR34983:SF2">
    <property type="entry name" value="ENDO-BETA-1,4-GALACTANASE"/>
    <property type="match status" value="1"/>
</dbReference>
<dbReference type="EC" id="3.2.1.89" evidence="4"/>
<reference evidence="5 6" key="1">
    <citation type="journal article" date="2019" name="Int. J. Syst. Evol. Microbiol.">
        <title>The Global Catalogue of Microorganisms (GCM) 10K type strain sequencing project: providing services to taxonomists for standard genome sequencing and annotation.</title>
        <authorList>
            <consortium name="The Broad Institute Genomics Platform"/>
            <consortium name="The Broad Institute Genome Sequencing Center for Infectious Disease"/>
            <person name="Wu L."/>
            <person name="Ma J."/>
        </authorList>
    </citation>
    <scope>NUCLEOTIDE SEQUENCE [LARGE SCALE GENOMIC DNA]</scope>
    <source>
        <strain evidence="5 6">JCM 15089</strain>
    </source>
</reference>
<protein>
    <recommendedName>
        <fullName evidence="4">Arabinogalactan endo-beta-1,4-galactanase</fullName>
        <ecNumber evidence="4">3.2.1.89</ecNumber>
    </recommendedName>
</protein>
<keyword evidence="3 4" id="KW-0326">Glycosidase</keyword>
<gene>
    <name evidence="5" type="ORF">GCM10008942_08230</name>
</gene>
<dbReference type="Pfam" id="PF07745">
    <property type="entry name" value="Glyco_hydro_53"/>
    <property type="match status" value="1"/>
</dbReference>
<comment type="catalytic activity">
    <reaction evidence="4">
        <text>The enzyme specifically hydrolyzes (1-&gt;4)-beta-D-galactosidic linkages in type I arabinogalactans.</text>
        <dbReference type="EC" id="3.2.1.89"/>
    </reaction>
</comment>